<reference evidence="1" key="1">
    <citation type="submission" date="2014-01" db="EMBL/GenBank/DDBJ databases">
        <title>Draft genome sequence of highly nematicidal Bacillus thuringiensis DB27.</title>
        <authorList>
            <person name="Iatsenko I."/>
            <person name="Pickard D."/>
            <person name="Corton C."/>
            <person name="Dougan G."/>
            <person name="Sommer R.J."/>
        </authorList>
    </citation>
    <scope>NUCLEOTIDE SEQUENCE [LARGE SCALE GENOMIC DNA]</scope>
    <source>
        <strain evidence="1">DB27</strain>
    </source>
</reference>
<dbReference type="Proteomes" id="UP000030682">
    <property type="component" value="Unassembled WGS sequence"/>
</dbReference>
<accession>W8YLN5</accession>
<dbReference type="AlphaFoldDB" id="W8YLN5"/>
<proteinExistence type="predicted"/>
<organism evidence="1">
    <name type="scientific">Bacillus thuringiensis DB27</name>
    <dbReference type="NCBI Taxonomy" id="1431339"/>
    <lineage>
        <taxon>Bacteria</taxon>
        <taxon>Bacillati</taxon>
        <taxon>Bacillota</taxon>
        <taxon>Bacilli</taxon>
        <taxon>Bacillales</taxon>
        <taxon>Bacillaceae</taxon>
        <taxon>Bacillus</taxon>
        <taxon>Bacillus cereus group</taxon>
    </lineage>
</organism>
<gene>
    <name evidence="1" type="ORF">BTDB27_p000290</name>
</gene>
<name>W8YLN5_BACTU</name>
<dbReference type="EMBL" id="HG810024">
    <property type="protein sequence ID" value="CDN39627.1"/>
    <property type="molecule type" value="Genomic_DNA"/>
</dbReference>
<evidence type="ECO:0000313" key="1">
    <source>
        <dbReference type="EMBL" id="CDN39627.1"/>
    </source>
</evidence>
<protein>
    <submittedName>
        <fullName evidence="1">Uncharacterized protein</fullName>
    </submittedName>
</protein>
<reference evidence="1" key="2">
    <citation type="submission" date="2014-01" db="EMBL/GenBank/DDBJ databases">
        <authorList>
            <person name="Aslett M."/>
        </authorList>
    </citation>
    <scope>NUCLEOTIDE SEQUENCE [LARGE SCALE GENOMIC DNA]</scope>
    <source>
        <strain evidence="1">DB27</strain>
    </source>
</reference>
<sequence length="60" mass="7189">MKVGFLIYKEKTPKGAFLRLDNHFSFNNMFGFVNQFLLYHMCLCLCEFLANWDYHICQST</sequence>
<dbReference type="HOGENOM" id="CLU_2931858_0_0_9"/>